<dbReference type="SUPFAM" id="SSF46626">
    <property type="entry name" value="Cytochrome c"/>
    <property type="match status" value="1"/>
</dbReference>
<dbReference type="GO" id="GO:0009055">
    <property type="term" value="F:electron transfer activity"/>
    <property type="evidence" value="ECO:0007669"/>
    <property type="project" value="InterPro"/>
</dbReference>
<dbReference type="HOGENOM" id="CLU_159396_2_0_6"/>
<gene>
    <name evidence="1" type="ordered locus">Rmag_0588</name>
</gene>
<organism evidence="1 2">
    <name type="scientific">Ruthia magnifica subsp. Calyptogena magnifica</name>
    <dbReference type="NCBI Taxonomy" id="413404"/>
    <lineage>
        <taxon>Bacteria</taxon>
        <taxon>Pseudomonadati</taxon>
        <taxon>Pseudomonadota</taxon>
        <taxon>Gammaproteobacteria</taxon>
        <taxon>Candidatus Pseudothioglobaceae</taxon>
        <taxon>Candidatus Ruthturnera</taxon>
    </lineage>
</organism>
<accession>A1AWN2</accession>
<reference evidence="1 2" key="1">
    <citation type="journal article" date="2007" name="Science">
        <title>The Calyptogena magnifica chemoautotrophic symbiont genome.</title>
        <authorList>
            <person name="Newton I.L.G."/>
            <person name="Woyke T."/>
            <person name="Auchtung T.A."/>
            <person name="Dilly G.F."/>
            <person name="Dutton R.J."/>
            <person name="Fisher M.C."/>
            <person name="Fontanez K.M."/>
            <person name="Lau E."/>
            <person name="Stewart F.J."/>
            <person name="Richardson P.M."/>
            <person name="Barry K.W."/>
            <person name="Saunders E."/>
            <person name="Detter J.C."/>
            <person name="Wu D."/>
            <person name="Eisen J.A."/>
            <person name="Cavanaugh C.M."/>
        </authorList>
    </citation>
    <scope>NUCLEOTIDE SEQUENCE [LARGE SCALE GENOMIC DNA]</scope>
    <source>
        <strain evidence="1 2">Cm</strain>
    </source>
</reference>
<dbReference type="RefSeq" id="WP_011737964.1">
    <property type="nucleotide sequence ID" value="NC_008610.1"/>
</dbReference>
<dbReference type="GO" id="GO:0020037">
    <property type="term" value="F:heme binding"/>
    <property type="evidence" value="ECO:0007669"/>
    <property type="project" value="InterPro"/>
</dbReference>
<evidence type="ECO:0000313" key="1">
    <source>
        <dbReference type="EMBL" id="ABL02339.1"/>
    </source>
</evidence>
<dbReference type="AlphaFoldDB" id="A1AWN2"/>
<evidence type="ECO:0008006" key="3">
    <source>
        <dbReference type="Google" id="ProtNLM"/>
    </source>
</evidence>
<keyword evidence="2" id="KW-1185">Reference proteome</keyword>
<protein>
    <recommendedName>
        <fullName evidence="3">Green heme protein</fullName>
    </recommendedName>
</protein>
<dbReference type="EMBL" id="CP000488">
    <property type="protein sequence ID" value="ABL02339.1"/>
    <property type="molecule type" value="Genomic_DNA"/>
</dbReference>
<dbReference type="Proteomes" id="UP000002587">
    <property type="component" value="Chromosome"/>
</dbReference>
<sequence length="92" mass="10925">MNQLLLSTMLIASNGTLANEEGRELHKESCITCHIIEHDDTFYTRNNSRLHNHFELRHQVRNCVSVFSIDWFPDEEKSVVDHLNSEYYKFKK</sequence>
<evidence type="ECO:0000313" key="2">
    <source>
        <dbReference type="Proteomes" id="UP000002587"/>
    </source>
</evidence>
<dbReference type="KEGG" id="rma:Rmag_0588"/>
<name>A1AWN2_RUTMC</name>
<dbReference type="InterPro" id="IPR036909">
    <property type="entry name" value="Cyt_c-like_dom_sf"/>
</dbReference>
<proteinExistence type="predicted"/>
<dbReference type="STRING" id="413404.Rmag_0588"/>
<dbReference type="eggNOG" id="COG2010">
    <property type="taxonomic scope" value="Bacteria"/>
</dbReference>